<proteinExistence type="predicted"/>
<evidence type="ECO:0000256" key="1">
    <source>
        <dbReference type="SAM" id="Phobius"/>
    </source>
</evidence>
<keyword evidence="1" id="KW-1133">Transmembrane helix</keyword>
<organism evidence="4">
    <name type="scientific">hydrothermal vent metagenome</name>
    <dbReference type="NCBI Taxonomy" id="652676"/>
    <lineage>
        <taxon>unclassified sequences</taxon>
        <taxon>metagenomes</taxon>
        <taxon>ecological metagenomes</taxon>
    </lineage>
</organism>
<keyword evidence="1" id="KW-0812">Transmembrane</keyword>
<feature type="domain" description="Type 4 fimbrial biogenesis protein PilX N-terminal" evidence="3">
    <location>
        <begin position="17"/>
        <end position="67"/>
    </location>
</feature>
<dbReference type="EMBL" id="UOFM01000171">
    <property type="protein sequence ID" value="VAW76317.1"/>
    <property type="molecule type" value="Genomic_DNA"/>
</dbReference>
<keyword evidence="1" id="KW-0472">Membrane</keyword>
<evidence type="ECO:0000313" key="4">
    <source>
        <dbReference type="EMBL" id="VAW76317.1"/>
    </source>
</evidence>
<dbReference type="Pfam" id="PF13681">
    <property type="entry name" value="PilX"/>
    <property type="match status" value="1"/>
</dbReference>
<dbReference type="InterPro" id="IPR025746">
    <property type="entry name" value="PilX_N_dom"/>
</dbReference>
<gene>
    <name evidence="4" type="ORF">MNBD_GAMMA14-837</name>
</gene>
<dbReference type="AlphaFoldDB" id="A0A3B0YL94"/>
<dbReference type="Pfam" id="PF14341">
    <property type="entry name" value="PilX_N"/>
    <property type="match status" value="1"/>
</dbReference>
<feature type="domain" description="PilX/PilW C-terminal" evidence="2">
    <location>
        <begin position="97"/>
        <end position="186"/>
    </location>
</feature>
<reference evidence="4" key="1">
    <citation type="submission" date="2018-06" db="EMBL/GenBank/DDBJ databases">
        <authorList>
            <person name="Zhirakovskaya E."/>
        </authorList>
    </citation>
    <scope>NUCLEOTIDE SEQUENCE</scope>
</reference>
<evidence type="ECO:0008006" key="5">
    <source>
        <dbReference type="Google" id="ProtNLM"/>
    </source>
</evidence>
<dbReference type="InterPro" id="IPR025205">
    <property type="entry name" value="PilX/PilW_C"/>
</dbReference>
<accession>A0A3B0YL94</accession>
<evidence type="ECO:0000259" key="2">
    <source>
        <dbReference type="Pfam" id="PF13681"/>
    </source>
</evidence>
<feature type="transmembrane region" description="Helical" evidence="1">
    <location>
        <begin position="20"/>
        <end position="39"/>
    </location>
</feature>
<name>A0A3B0YL94_9ZZZZ</name>
<sequence>MLQPKIKHLSTPLYRQSGIVLVFSLFFLLILTLVGVSSMRGTSLEEKMTSNMRDRMSAFQAAESSLRDGELFINTVVSQSVFNGTNGLFGLNDLEPDFIQTAVWSDDALSATATPVPGTRVSPRYFIKRYGNIKGGAGAKNIGNGYKSKVASSDVIVFRVTSRGTGNTVGASATAPTEVILRSYFGRIF</sequence>
<evidence type="ECO:0000259" key="3">
    <source>
        <dbReference type="Pfam" id="PF14341"/>
    </source>
</evidence>
<protein>
    <recommendedName>
        <fullName evidence="5">Type 4 fimbrial biogenesis protein PilX N-terminal domain-containing protein</fullName>
    </recommendedName>
</protein>